<dbReference type="Pfam" id="PF02156">
    <property type="entry name" value="Glyco_hydro_26"/>
    <property type="match status" value="1"/>
</dbReference>
<evidence type="ECO:0000256" key="3">
    <source>
        <dbReference type="ARBA" id="ARBA00023295"/>
    </source>
</evidence>
<feature type="active site" description="Proton donor" evidence="4">
    <location>
        <position position="206"/>
    </location>
</feature>
<dbReference type="GO" id="GO:0006080">
    <property type="term" value="P:substituted mannan metabolic process"/>
    <property type="evidence" value="ECO:0007669"/>
    <property type="project" value="InterPro"/>
</dbReference>
<dbReference type="PRINTS" id="PR00739">
    <property type="entry name" value="GLHYDRLASE26"/>
</dbReference>
<evidence type="ECO:0000256" key="2">
    <source>
        <dbReference type="ARBA" id="ARBA00022801"/>
    </source>
</evidence>
<dbReference type="SUPFAM" id="SSF49785">
    <property type="entry name" value="Galactose-binding domain-like"/>
    <property type="match status" value="3"/>
</dbReference>
<evidence type="ECO:0000256" key="4">
    <source>
        <dbReference type="PROSITE-ProRule" id="PRU01100"/>
    </source>
</evidence>
<dbReference type="Proteomes" id="UP000278886">
    <property type="component" value="Chromosome"/>
</dbReference>
<dbReference type="PANTHER" id="PTHR40079">
    <property type="entry name" value="MANNAN ENDO-1,4-BETA-MANNOSIDASE E-RELATED"/>
    <property type="match status" value="1"/>
</dbReference>
<dbReference type="PROSITE" id="PS51764">
    <property type="entry name" value="GH26"/>
    <property type="match status" value="1"/>
</dbReference>
<sequence length="1217" mass="127298">MSPTVIRTRILSTLAGGVAAALVLAGAVSAAAAPAPTEVAIADTGATAETRSLFAYLRDQQGQGVLFGQQHATDYKVGTGTATPSDVQDVTGDLPAVFGFDTLTIDGGERPGVSSNTPEQNADLLGAAFVAADAEGAIPTLSAHMRNFITGGNYADLTGRVVASILPGGDHNADFRAYLDLIARAANAAERGDGSLVPIIFRPFHENTGSWFWWGAANTTAGEYKEIFRYTVEYLRDVKGVHNLLYAFSPNGTFDGDAARYLETYPGDAWVDVLGYDSYENSNAPENSDTWIASAVTDLAMVTDLAAAHGKISAFTEFGRNGDRTIGPSGNKSLNYFTDLLAGLTADAKAKRVAFMLTWANFGGGQIYVPPVGHEMAQDFADYYDDPYTVFASELPGDVHTRTATAAAAELGIRIVTPASGSRVATSPATVRVKLTGADDSAVTAASFTVAGLADDTAPHTLALDGDGYWSASWAIAEDDLANASVTLTATATVGADELTATSTVTLGAAPELAPGVIDDFEGYGDDAALRTAYTAQNTSSSAFSLVDVVGGTQALKMDYSLAVGGYLGLTKSYSPTQNWSGDSELHLWLDPDASDQRLVIQITAGGLAFEGYPSLAGDAPGEVVIPFADFRTPTWQNLPDARLTPERLADVSKFGIYLNQSGATAASGSIVIDDIRTDGDGDYYDPEAPPTSSEPVVVEDFESYASTTAARAAWANRGSPALRLDLATDHVGSGEQAGAFGFDFTSDGYNQLARWTSPMNWAGRTQLSFWVDPGDAGQTLLFQFRTKAQPGQAEDTFWNLGYPLTGDGPQEVSLPFSDATIGWPSGLDPALRPTDADLADVKEFVIMATQSSGTAPATGTFWLDDIRADGGTATEPEYPAGTAFTLDDFEGYADDAALRAGWNNRGDAAQLSLETEHVGEGAKATAYSYDFSSQNYTQVARWVGGQNWVDLDGVNFWLDPAGHAQKVIVQFRTGPVAGQSDDTFWNLEYAFAGDAAPGYVHLPFTDAVAGWPAGISASERPSDALLSSVTEVVLMLAQSDTADTSGTVYLDDVSVGPAVIVIPTEPGEPTPPSAAPEAAGSDSLTPELENRIRLASTQLHPGDTVTVYLPSGYSGEYVAGVLYSTPTVLGGWQLVTTGDTISLTIPSDIAAGSHRLAVQDADGAVIGWVAVTVSALAATGAEGELLRDAAASALLALLAGGGLVAVTRRRPRGARG</sequence>
<keyword evidence="6" id="KW-0472">Membrane</keyword>
<dbReference type="PANTHER" id="PTHR40079:SF4">
    <property type="entry name" value="GH26 DOMAIN-CONTAINING PROTEIN-RELATED"/>
    <property type="match status" value="1"/>
</dbReference>
<dbReference type="Gene3D" id="2.60.40.10">
    <property type="entry name" value="Immunoglobulins"/>
    <property type="match status" value="1"/>
</dbReference>
<evidence type="ECO:0000259" key="8">
    <source>
        <dbReference type="PROSITE" id="PS51764"/>
    </source>
</evidence>
<dbReference type="GO" id="GO:0008810">
    <property type="term" value="F:cellulase activity"/>
    <property type="evidence" value="ECO:0007669"/>
    <property type="project" value="InterPro"/>
</dbReference>
<dbReference type="OrthoDB" id="9816550at2"/>
<keyword evidence="7" id="KW-0732">Signal</keyword>
<gene>
    <name evidence="9" type="ORF">D7I47_07875</name>
</gene>
<dbReference type="InterPro" id="IPR014756">
    <property type="entry name" value="Ig_E-set"/>
</dbReference>
<dbReference type="KEGG" id="lyd:D7I47_07875"/>
<dbReference type="InterPro" id="IPR022790">
    <property type="entry name" value="GH26_dom"/>
</dbReference>
<evidence type="ECO:0000256" key="7">
    <source>
        <dbReference type="SAM" id="SignalP"/>
    </source>
</evidence>
<dbReference type="InterPro" id="IPR000805">
    <property type="entry name" value="Glyco_hydro_26"/>
</dbReference>
<dbReference type="SUPFAM" id="SSF81296">
    <property type="entry name" value="E set domains"/>
    <property type="match status" value="1"/>
</dbReference>
<dbReference type="InterPro" id="IPR017853">
    <property type="entry name" value="GH"/>
</dbReference>
<dbReference type="EMBL" id="CP032630">
    <property type="protein sequence ID" value="AYF98177.1"/>
    <property type="molecule type" value="Genomic_DNA"/>
</dbReference>
<dbReference type="RefSeq" id="WP_120762524.1">
    <property type="nucleotide sequence ID" value="NZ_CP032630.1"/>
</dbReference>
<feature type="transmembrane region" description="Helical" evidence="6">
    <location>
        <begin position="1190"/>
        <end position="1208"/>
    </location>
</feature>
<organism evidence="9 10">
    <name type="scientific">Protaetiibacter intestinalis</name>
    <dbReference type="NCBI Taxonomy" id="2419774"/>
    <lineage>
        <taxon>Bacteria</taxon>
        <taxon>Bacillati</taxon>
        <taxon>Actinomycetota</taxon>
        <taxon>Actinomycetes</taxon>
        <taxon>Micrococcales</taxon>
        <taxon>Microbacteriaceae</taxon>
        <taxon>Protaetiibacter</taxon>
    </lineage>
</organism>
<feature type="region of interest" description="Disordered" evidence="5">
    <location>
        <begin position="1065"/>
        <end position="1084"/>
    </location>
</feature>
<comment type="similarity">
    <text evidence="1 4">Belongs to the glycosyl hydrolase 26 family.</text>
</comment>
<feature type="active site" description="Nucleophile" evidence="4">
    <location>
        <position position="317"/>
    </location>
</feature>
<evidence type="ECO:0000313" key="9">
    <source>
        <dbReference type="EMBL" id="AYF98177.1"/>
    </source>
</evidence>
<accession>A0A387B747</accession>
<reference evidence="10" key="1">
    <citation type="submission" date="2018-09" db="EMBL/GenBank/DDBJ databases">
        <title>Genome sequencing of strain 2DFWR-13.</title>
        <authorList>
            <person name="Heo J."/>
            <person name="Kim S.-J."/>
            <person name="Kwon S.-W."/>
        </authorList>
    </citation>
    <scope>NUCLEOTIDE SEQUENCE [LARGE SCALE GENOMIC DNA]</scope>
    <source>
        <strain evidence="10">2DFWR-13</strain>
    </source>
</reference>
<name>A0A387B747_9MICO</name>
<dbReference type="GO" id="GO:0016985">
    <property type="term" value="F:mannan endo-1,4-beta-mannosidase activity"/>
    <property type="evidence" value="ECO:0007669"/>
    <property type="project" value="InterPro"/>
</dbReference>
<feature type="domain" description="GH26" evidence="8">
    <location>
        <begin position="48"/>
        <end position="393"/>
    </location>
</feature>
<dbReference type="InterPro" id="IPR005087">
    <property type="entry name" value="CBM11"/>
</dbReference>
<keyword evidence="6" id="KW-1133">Transmembrane helix</keyword>
<keyword evidence="10" id="KW-1185">Reference proteome</keyword>
<keyword evidence="3 4" id="KW-0326">Glycosidase</keyword>
<feature type="signal peptide" evidence="7">
    <location>
        <begin position="1"/>
        <end position="32"/>
    </location>
</feature>
<keyword evidence="2 4" id="KW-0378">Hydrolase</keyword>
<protein>
    <recommendedName>
        <fullName evidence="8">GH26 domain-containing protein</fullName>
    </recommendedName>
</protein>
<dbReference type="InterPro" id="IPR008979">
    <property type="entry name" value="Galactose-bd-like_sf"/>
</dbReference>
<dbReference type="InterPro" id="IPR013783">
    <property type="entry name" value="Ig-like_fold"/>
</dbReference>
<keyword evidence="6" id="KW-0812">Transmembrane</keyword>
<dbReference type="Gene3D" id="2.60.120.260">
    <property type="entry name" value="Galactose-binding domain-like"/>
    <property type="match status" value="1"/>
</dbReference>
<evidence type="ECO:0000256" key="5">
    <source>
        <dbReference type="SAM" id="MobiDB-lite"/>
    </source>
</evidence>
<proteinExistence type="inferred from homology"/>
<evidence type="ECO:0000313" key="10">
    <source>
        <dbReference type="Proteomes" id="UP000278886"/>
    </source>
</evidence>
<dbReference type="Pfam" id="PF03425">
    <property type="entry name" value="CBM_11"/>
    <property type="match status" value="3"/>
</dbReference>
<dbReference type="AlphaFoldDB" id="A0A387B747"/>
<feature type="chain" id="PRO_5017393890" description="GH26 domain-containing protein" evidence="7">
    <location>
        <begin position="33"/>
        <end position="1217"/>
    </location>
</feature>
<dbReference type="SUPFAM" id="SSF51445">
    <property type="entry name" value="(Trans)glycosidases"/>
    <property type="match status" value="1"/>
</dbReference>
<dbReference type="GO" id="GO:0030245">
    <property type="term" value="P:cellulose catabolic process"/>
    <property type="evidence" value="ECO:0007669"/>
    <property type="project" value="InterPro"/>
</dbReference>
<evidence type="ECO:0000256" key="6">
    <source>
        <dbReference type="SAM" id="Phobius"/>
    </source>
</evidence>
<evidence type="ECO:0000256" key="1">
    <source>
        <dbReference type="ARBA" id="ARBA00007754"/>
    </source>
</evidence>
<dbReference type="Gene3D" id="3.20.20.80">
    <property type="entry name" value="Glycosidases"/>
    <property type="match status" value="1"/>
</dbReference>